<dbReference type="InterPro" id="IPR052293">
    <property type="entry name" value="SRRP"/>
</dbReference>
<dbReference type="VEuPathDB" id="FungiDB:BTJ68_09236"/>
<feature type="region of interest" description="Disordered" evidence="1">
    <location>
        <begin position="421"/>
        <end position="518"/>
    </location>
</feature>
<dbReference type="Proteomes" id="UP000270230">
    <property type="component" value="Unassembled WGS sequence"/>
</dbReference>
<dbReference type="SUPFAM" id="SSF56112">
    <property type="entry name" value="Protein kinase-like (PK-like)"/>
    <property type="match status" value="1"/>
</dbReference>
<comment type="caution">
    <text evidence="2">The sequence shown here is derived from an EMBL/GenBank/DDBJ whole genome shotgun (WGS) entry which is preliminary data.</text>
</comment>
<dbReference type="EMBL" id="QWIN01001157">
    <property type="protein sequence ID" value="RMY43629.1"/>
    <property type="molecule type" value="Genomic_DNA"/>
</dbReference>
<dbReference type="PANTHER" id="PTHR12239">
    <property type="entry name" value="PROTEIN CBG20215-RELATED"/>
    <property type="match status" value="1"/>
</dbReference>
<dbReference type="InterPro" id="IPR011009">
    <property type="entry name" value="Kinase-like_dom_sf"/>
</dbReference>
<feature type="compositionally biased region" description="Basic and acidic residues" evidence="1">
    <location>
        <begin position="10"/>
        <end position="78"/>
    </location>
</feature>
<sequence length="751" mass="85263">MANYSASDNKTLRQELEAARQGQRDAEEQQRRAEEQQRRAEEQQRRAEEQQRRAEEQQRRAEEQQRQAEEEREKARELTRQTTFDEYMKACHSLLSEPLRVACPSRSTKGSIPAPTGKYCPTTFREWTNFDAEQTEVYNTVRSYLQPAYANAPRLFSPVLALQDLGRRLCSQPLSSEKDLEGVERYGKDDHVRDIVSALCRIPAAREMLRLGSGFRFDTHANALDEEATEARERDTASGRMQPDQFCVHRLDGDASRLLMTVEYKPPHKLSTENLCAGLRPMDFWEEVVNSETIPTERTEKLRYNATRLAGAAIVQEYHVMIQEGLAYSCLSTGLALVFLYVPEQDPTTLYYRLCVPNEDVRSVGEERALHQPVTAVGRLLCLALMSCATSLRSNAWRNRVKGMVHVWETNFEYARSEIPDEQLYQTPPGSEYVHSSPIESPQDGVRRRNTRSHPVCTPSPGVLLDQNDHSDSSDAEPDVDVSRHKRNFSQIASSPPPPQSPVRRDVSSNPTRGHKKNLSTSAFCTQTCLLGLKHRRPLDNACPNVSDHRRGQKTEEHAVTAVEMVYNLKQQLDKDVDRHCEPFGECGSTGAPFKLRCESYGYTFVGKGTTSSLWTAVSREAQFYQILHSAQGFAVPVFLGSIDMAQSYFLHGAGEIQHMLLMAWGGEPLTQSQWQDKRGAVKESLATIRELGIRHGDVRRPNTLWNPELHRILIIDFNKSELIKKETVKLKRKGEAICGSSPRRPRFALC</sequence>
<protein>
    <recommendedName>
        <fullName evidence="4">Protein kinase domain-containing protein</fullName>
    </recommendedName>
</protein>
<proteinExistence type="predicted"/>
<organism evidence="2 3">
    <name type="scientific">Hortaea werneckii</name>
    <name type="common">Black yeast</name>
    <name type="synonym">Cladosporium werneckii</name>
    <dbReference type="NCBI Taxonomy" id="91943"/>
    <lineage>
        <taxon>Eukaryota</taxon>
        <taxon>Fungi</taxon>
        <taxon>Dikarya</taxon>
        <taxon>Ascomycota</taxon>
        <taxon>Pezizomycotina</taxon>
        <taxon>Dothideomycetes</taxon>
        <taxon>Dothideomycetidae</taxon>
        <taxon>Mycosphaerellales</taxon>
        <taxon>Teratosphaeriaceae</taxon>
        <taxon>Hortaea</taxon>
    </lineage>
</organism>
<feature type="region of interest" description="Disordered" evidence="1">
    <location>
        <begin position="1"/>
        <end position="78"/>
    </location>
</feature>
<reference evidence="2 3" key="1">
    <citation type="journal article" date="2018" name="BMC Genomics">
        <title>Genomic evidence for intraspecific hybridization in a clonal and extremely halotolerant yeast.</title>
        <authorList>
            <person name="Gostincar C."/>
            <person name="Stajich J.E."/>
            <person name="Zupancic J."/>
            <person name="Zalar P."/>
            <person name="Gunde-Cimerman N."/>
        </authorList>
    </citation>
    <scope>NUCLEOTIDE SEQUENCE [LARGE SCALE GENOMIC DNA]</scope>
    <source>
        <strain evidence="2 3">EXF-151</strain>
    </source>
</reference>
<dbReference type="OrthoDB" id="2156052at2759"/>
<name>A0A3M7BV50_HORWE</name>
<accession>A0A3M7BV50</accession>
<gene>
    <name evidence="2" type="ORF">D0865_11112</name>
</gene>
<evidence type="ECO:0000313" key="3">
    <source>
        <dbReference type="Proteomes" id="UP000270230"/>
    </source>
</evidence>
<evidence type="ECO:0000313" key="2">
    <source>
        <dbReference type="EMBL" id="RMY43629.1"/>
    </source>
</evidence>
<evidence type="ECO:0008006" key="4">
    <source>
        <dbReference type="Google" id="ProtNLM"/>
    </source>
</evidence>
<dbReference type="PANTHER" id="PTHR12239:SF41">
    <property type="entry name" value="MEMBRANE ASSOCIATED PROTEIN, PUTATIVE-RELATED"/>
    <property type="match status" value="1"/>
</dbReference>
<dbReference type="AlphaFoldDB" id="A0A3M7BV50"/>
<evidence type="ECO:0000256" key="1">
    <source>
        <dbReference type="SAM" id="MobiDB-lite"/>
    </source>
</evidence>